<keyword evidence="1" id="KW-0175">Coiled coil</keyword>
<protein>
    <submittedName>
        <fullName evidence="3">Uncharacterized protein</fullName>
    </submittedName>
</protein>
<comment type="caution">
    <text evidence="3">The sequence shown here is derived from an EMBL/GenBank/DDBJ whole genome shotgun (WGS) entry which is preliminary data.</text>
</comment>
<gene>
    <name evidence="3" type="ORF">PIB30_061185</name>
</gene>
<name>A0ABU6SLT9_9FABA</name>
<dbReference type="Proteomes" id="UP001341840">
    <property type="component" value="Unassembled WGS sequence"/>
</dbReference>
<keyword evidence="4" id="KW-1185">Reference proteome</keyword>
<reference evidence="3 4" key="1">
    <citation type="journal article" date="2023" name="Plants (Basel)">
        <title>Bridging the Gap: Combining Genomics and Transcriptomics Approaches to Understand Stylosanthes scabra, an Orphan Legume from the Brazilian Caatinga.</title>
        <authorList>
            <person name="Ferreira-Neto J.R.C."/>
            <person name="da Silva M.D."/>
            <person name="Binneck E."/>
            <person name="de Melo N.F."/>
            <person name="da Silva R.H."/>
            <person name="de Melo A.L.T.M."/>
            <person name="Pandolfi V."/>
            <person name="Bustamante F.O."/>
            <person name="Brasileiro-Vidal A.C."/>
            <person name="Benko-Iseppon A.M."/>
        </authorList>
    </citation>
    <scope>NUCLEOTIDE SEQUENCE [LARGE SCALE GENOMIC DNA]</scope>
    <source>
        <tissue evidence="3">Leaves</tissue>
    </source>
</reference>
<dbReference type="EMBL" id="JASCZI010060966">
    <property type="protein sequence ID" value="MED6137029.1"/>
    <property type="molecule type" value="Genomic_DNA"/>
</dbReference>
<organism evidence="3 4">
    <name type="scientific">Stylosanthes scabra</name>
    <dbReference type="NCBI Taxonomy" id="79078"/>
    <lineage>
        <taxon>Eukaryota</taxon>
        <taxon>Viridiplantae</taxon>
        <taxon>Streptophyta</taxon>
        <taxon>Embryophyta</taxon>
        <taxon>Tracheophyta</taxon>
        <taxon>Spermatophyta</taxon>
        <taxon>Magnoliopsida</taxon>
        <taxon>eudicotyledons</taxon>
        <taxon>Gunneridae</taxon>
        <taxon>Pentapetalae</taxon>
        <taxon>rosids</taxon>
        <taxon>fabids</taxon>
        <taxon>Fabales</taxon>
        <taxon>Fabaceae</taxon>
        <taxon>Papilionoideae</taxon>
        <taxon>50 kb inversion clade</taxon>
        <taxon>dalbergioids sensu lato</taxon>
        <taxon>Dalbergieae</taxon>
        <taxon>Pterocarpus clade</taxon>
        <taxon>Stylosanthes</taxon>
    </lineage>
</organism>
<dbReference type="Gene3D" id="1.10.287.1490">
    <property type="match status" value="1"/>
</dbReference>
<feature type="compositionally biased region" description="Basic and acidic residues" evidence="2">
    <location>
        <begin position="79"/>
        <end position="96"/>
    </location>
</feature>
<feature type="region of interest" description="Disordered" evidence="2">
    <location>
        <begin position="1"/>
        <end position="96"/>
    </location>
</feature>
<evidence type="ECO:0000313" key="4">
    <source>
        <dbReference type="Proteomes" id="UP001341840"/>
    </source>
</evidence>
<feature type="coiled-coil region" evidence="1">
    <location>
        <begin position="148"/>
        <end position="269"/>
    </location>
</feature>
<accession>A0ABU6SLT9</accession>
<feature type="coiled-coil region" evidence="1">
    <location>
        <begin position="397"/>
        <end position="459"/>
    </location>
</feature>
<proteinExistence type="predicted"/>
<evidence type="ECO:0000256" key="2">
    <source>
        <dbReference type="SAM" id="MobiDB-lite"/>
    </source>
</evidence>
<evidence type="ECO:0000313" key="3">
    <source>
        <dbReference type="EMBL" id="MED6137029.1"/>
    </source>
</evidence>
<evidence type="ECO:0000256" key="1">
    <source>
        <dbReference type="SAM" id="Coils"/>
    </source>
</evidence>
<sequence length="504" mass="58186">MEGSDNSDLGFDQKSVEATQYYTPHHKPSLPESGFEPVNIDFSSPGSGVDGFGACKKEELGSPSTVSSDSESESLGPFDNDHLDTPPVKTDLKDKTDSTTLLARQKDKYKELLKKYNNSEGENRVKGLELFLAGQKNHLLVDQYEKCKGELDNVRKELKLKVNDLECAKGQVLELQKQKAKLETHVPDCCNKIAYLMKQLEETKQQLKTSNDELVRVREELGTRMSEKHELQAQLEVAKENTATLECQLDSGRKQILELEERISCYKANETKHARVVKRLKDDMLNSEKLVNWEREQMQSNIDNLSEIQKKMGSAINEWKDRGIYLQNQLVEFEAEKLRVQEQHATEQKALMGEISCLKEELDQRRHDIEAFNMDFDKHKLKYDMLATERDEGNAKIDKLTAEISFRDNRIEEMERELSQLRAQHTELISISEARNNLVNELKMNEEELEKEVTRQKVVISERAQEKREAIKQLCISLEHYRSGYKELLQVFTRHRRHLAAIAS</sequence>